<evidence type="ECO:0000256" key="5">
    <source>
        <dbReference type="ARBA" id="ARBA00023163"/>
    </source>
</evidence>
<keyword evidence="5" id="KW-0804">Transcription</keyword>
<evidence type="ECO:0000259" key="6">
    <source>
        <dbReference type="PROSITE" id="PS50931"/>
    </source>
</evidence>
<accession>A0A4T2BZM7</accession>
<evidence type="ECO:0000256" key="1">
    <source>
        <dbReference type="ARBA" id="ARBA00009437"/>
    </source>
</evidence>
<keyword evidence="3" id="KW-0238">DNA-binding</keyword>
<name>A0A4T2BZM7_9MICO</name>
<dbReference type="InterPro" id="IPR036390">
    <property type="entry name" value="WH_DNA-bd_sf"/>
</dbReference>
<dbReference type="EMBL" id="QYRT01000020">
    <property type="protein sequence ID" value="TIH35316.1"/>
    <property type="molecule type" value="Genomic_DNA"/>
</dbReference>
<dbReference type="Gene3D" id="1.10.10.10">
    <property type="entry name" value="Winged helix-like DNA-binding domain superfamily/Winged helix DNA-binding domain"/>
    <property type="match status" value="1"/>
</dbReference>
<organism evidence="7 8">
    <name type="scientific">Subtercola vilae</name>
    <dbReference type="NCBI Taxonomy" id="2056433"/>
    <lineage>
        <taxon>Bacteria</taxon>
        <taxon>Bacillati</taxon>
        <taxon>Actinomycetota</taxon>
        <taxon>Actinomycetes</taxon>
        <taxon>Micrococcales</taxon>
        <taxon>Microbacteriaceae</taxon>
        <taxon>Subtercola</taxon>
    </lineage>
</organism>
<dbReference type="PANTHER" id="PTHR30579:SF2">
    <property type="entry name" value="HTH-TYPE TRANSCRIPTIONAL REGULATOR ARGP"/>
    <property type="match status" value="1"/>
</dbReference>
<dbReference type="PROSITE" id="PS50931">
    <property type="entry name" value="HTH_LYSR"/>
    <property type="match status" value="1"/>
</dbReference>
<evidence type="ECO:0000313" key="7">
    <source>
        <dbReference type="EMBL" id="TIH35316.1"/>
    </source>
</evidence>
<dbReference type="InterPro" id="IPR005119">
    <property type="entry name" value="LysR_subst-bd"/>
</dbReference>
<evidence type="ECO:0000256" key="2">
    <source>
        <dbReference type="ARBA" id="ARBA00023015"/>
    </source>
</evidence>
<dbReference type="NCBIfam" id="NF009888">
    <property type="entry name" value="PRK13348.1"/>
    <property type="match status" value="1"/>
</dbReference>
<feature type="domain" description="HTH lysR-type" evidence="6">
    <location>
        <begin position="1"/>
        <end position="59"/>
    </location>
</feature>
<dbReference type="GO" id="GO:0003677">
    <property type="term" value="F:DNA binding"/>
    <property type="evidence" value="ECO:0007669"/>
    <property type="project" value="UniProtKB-KW"/>
</dbReference>
<protein>
    <submittedName>
        <fullName evidence="7">LysR family transcriptional regulator ArgP</fullName>
    </submittedName>
</protein>
<dbReference type="GO" id="GO:0003700">
    <property type="term" value="F:DNA-binding transcription factor activity"/>
    <property type="evidence" value="ECO:0007669"/>
    <property type="project" value="InterPro"/>
</dbReference>
<dbReference type="SUPFAM" id="SSF53850">
    <property type="entry name" value="Periplasmic binding protein-like II"/>
    <property type="match status" value="1"/>
</dbReference>
<dbReference type="NCBIfam" id="NF002964">
    <property type="entry name" value="PRK03635.1"/>
    <property type="match status" value="1"/>
</dbReference>
<dbReference type="Pfam" id="PF00126">
    <property type="entry name" value="HTH_1"/>
    <property type="match status" value="1"/>
</dbReference>
<proteinExistence type="inferred from homology"/>
<evidence type="ECO:0000256" key="4">
    <source>
        <dbReference type="ARBA" id="ARBA00023159"/>
    </source>
</evidence>
<dbReference type="InterPro" id="IPR036388">
    <property type="entry name" value="WH-like_DNA-bd_sf"/>
</dbReference>
<sequence length="306" mass="32590">MPFQVEHLSTLIALVDEGTFEAASTRLHITASAVSQRVKAMEQSAGQVLVQRTTPVVTTAAGEVVLRYARQVQLLGADTAESLGRASGAGSPNVDPGAKPEHVSIAIAVNADSLATWFLPALAALPQPTGTVFDLKRDDQEHTTQLLRSGEVMAAVTSTAEAVQGCSTEPLGTMRYLAVASPGFVAEWLNADPRLLSSSPMVNFDRKDDLQHRFLRTLTGSTARPPCHYVPTSADFARAIVLGLGWGLLPELQCGAALADGSLVELAPGHPVDVNLFWQRWNLSSAHLNRVTEVVREGAQKALRAA</sequence>
<evidence type="ECO:0000256" key="3">
    <source>
        <dbReference type="ARBA" id="ARBA00023125"/>
    </source>
</evidence>
<dbReference type="Gene3D" id="3.40.190.290">
    <property type="match status" value="1"/>
</dbReference>
<dbReference type="Pfam" id="PF03466">
    <property type="entry name" value="LysR_substrate"/>
    <property type="match status" value="1"/>
</dbReference>
<dbReference type="OrthoDB" id="3252676at2"/>
<gene>
    <name evidence="7" type="ORF">D4765_11180</name>
</gene>
<dbReference type="AlphaFoldDB" id="A0A4T2BZM7"/>
<keyword evidence="8" id="KW-1185">Reference proteome</keyword>
<comment type="caution">
    <text evidence="7">The sequence shown here is derived from an EMBL/GenBank/DDBJ whole genome shotgun (WGS) entry which is preliminary data.</text>
</comment>
<evidence type="ECO:0000313" key="8">
    <source>
        <dbReference type="Proteomes" id="UP000306192"/>
    </source>
</evidence>
<dbReference type="InterPro" id="IPR017685">
    <property type="entry name" value="ArgP"/>
</dbReference>
<keyword evidence="4" id="KW-0010">Activator</keyword>
<dbReference type="NCBIfam" id="TIGR03298">
    <property type="entry name" value="argP"/>
    <property type="match status" value="1"/>
</dbReference>
<dbReference type="InterPro" id="IPR000847">
    <property type="entry name" value="LysR_HTH_N"/>
</dbReference>
<reference evidence="7 8" key="1">
    <citation type="journal article" date="2019" name="Microorganisms">
        <title>Systematic Affiliation and Genome Analysis of Subtercola vilae DB165(T) with Particular Emphasis on Cold Adaptation of an Isolate from a High-Altitude Cold Volcano Lake.</title>
        <authorList>
            <person name="Villalobos A.S."/>
            <person name="Wiese J."/>
            <person name="Imhoff J.F."/>
            <person name="Dorador C."/>
            <person name="Keller A."/>
            <person name="Hentschel U."/>
        </authorList>
    </citation>
    <scope>NUCLEOTIDE SEQUENCE [LARGE SCALE GENOMIC DNA]</scope>
    <source>
        <strain evidence="7 8">DB165</strain>
    </source>
</reference>
<dbReference type="Proteomes" id="UP000306192">
    <property type="component" value="Unassembled WGS sequence"/>
</dbReference>
<dbReference type="PANTHER" id="PTHR30579">
    <property type="entry name" value="TRANSCRIPTIONAL REGULATOR"/>
    <property type="match status" value="1"/>
</dbReference>
<keyword evidence="2" id="KW-0805">Transcription regulation</keyword>
<dbReference type="InterPro" id="IPR050176">
    <property type="entry name" value="LTTR"/>
</dbReference>
<dbReference type="SUPFAM" id="SSF46785">
    <property type="entry name" value="Winged helix' DNA-binding domain"/>
    <property type="match status" value="1"/>
</dbReference>
<comment type="similarity">
    <text evidence="1">Belongs to the LysR transcriptional regulatory family.</text>
</comment>